<name>A0ABD0M952_9CAEN</name>
<dbReference type="EMBL" id="JACVVK020000002">
    <property type="protein sequence ID" value="KAK7508343.1"/>
    <property type="molecule type" value="Genomic_DNA"/>
</dbReference>
<protein>
    <recommendedName>
        <fullName evidence="3">Secreted protein</fullName>
    </recommendedName>
</protein>
<accession>A0ABD0M952</accession>
<reference evidence="1 2" key="1">
    <citation type="journal article" date="2023" name="Sci. Data">
        <title>Genome assembly of the Korean intertidal mud-creeper Batillaria attramentaria.</title>
        <authorList>
            <person name="Patra A.K."/>
            <person name="Ho P.T."/>
            <person name="Jun S."/>
            <person name="Lee S.J."/>
            <person name="Kim Y."/>
            <person name="Won Y.J."/>
        </authorList>
    </citation>
    <scope>NUCLEOTIDE SEQUENCE [LARGE SCALE GENOMIC DNA]</scope>
    <source>
        <strain evidence="1">Wonlab-2016</strain>
    </source>
</reference>
<dbReference type="AlphaFoldDB" id="A0ABD0M952"/>
<dbReference type="Proteomes" id="UP001519460">
    <property type="component" value="Unassembled WGS sequence"/>
</dbReference>
<keyword evidence="2" id="KW-1185">Reference proteome</keyword>
<evidence type="ECO:0000313" key="1">
    <source>
        <dbReference type="EMBL" id="KAK7508343.1"/>
    </source>
</evidence>
<evidence type="ECO:0008006" key="3">
    <source>
        <dbReference type="Google" id="ProtNLM"/>
    </source>
</evidence>
<organism evidence="1 2">
    <name type="scientific">Batillaria attramentaria</name>
    <dbReference type="NCBI Taxonomy" id="370345"/>
    <lineage>
        <taxon>Eukaryota</taxon>
        <taxon>Metazoa</taxon>
        <taxon>Spiralia</taxon>
        <taxon>Lophotrochozoa</taxon>
        <taxon>Mollusca</taxon>
        <taxon>Gastropoda</taxon>
        <taxon>Caenogastropoda</taxon>
        <taxon>Sorbeoconcha</taxon>
        <taxon>Cerithioidea</taxon>
        <taxon>Batillariidae</taxon>
        <taxon>Batillaria</taxon>
    </lineage>
</organism>
<sequence length="86" mass="9600">MTAPSLSCKRRRGSACAGPSARELHVELLLLLLRLHAGRVARLCHPRSAHAHRHVLLRPREEEYNAVSGSYSKGTAEHITLHTMEK</sequence>
<comment type="caution">
    <text evidence="1">The sequence shown here is derived from an EMBL/GenBank/DDBJ whole genome shotgun (WGS) entry which is preliminary data.</text>
</comment>
<proteinExistence type="predicted"/>
<evidence type="ECO:0000313" key="2">
    <source>
        <dbReference type="Proteomes" id="UP001519460"/>
    </source>
</evidence>
<gene>
    <name evidence="1" type="ORF">BaRGS_00000582</name>
</gene>